<evidence type="ECO:0000259" key="7">
    <source>
        <dbReference type="Pfam" id="PF00697"/>
    </source>
</evidence>
<dbReference type="AlphaFoldDB" id="A0A455R6N4"/>
<accession>A0A455R6N4</accession>
<evidence type="ECO:0000256" key="4">
    <source>
        <dbReference type="ARBA" id="ARBA00022822"/>
    </source>
</evidence>
<dbReference type="PANTHER" id="PTHR42894">
    <property type="entry name" value="N-(5'-PHOSPHORIBOSYL)ANTHRANILATE ISOMERASE"/>
    <property type="match status" value="1"/>
</dbReference>
<dbReference type="InterPro" id="IPR001240">
    <property type="entry name" value="PRAI_dom"/>
</dbReference>
<dbReference type="Gene3D" id="3.20.20.70">
    <property type="entry name" value="Aldolase class I"/>
    <property type="match status" value="1"/>
</dbReference>
<dbReference type="EMBL" id="LC424432">
    <property type="protein sequence ID" value="BBG57022.1"/>
    <property type="molecule type" value="Other_DNA"/>
</dbReference>
<evidence type="ECO:0000256" key="3">
    <source>
        <dbReference type="ARBA" id="ARBA00022605"/>
    </source>
</evidence>
<dbReference type="EC" id="5.3.1.24" evidence="2"/>
<dbReference type="PANTHER" id="PTHR42894:SF1">
    <property type="entry name" value="N-(5'-PHOSPHORIBOSYL)ANTHRANILATE ISOMERASE"/>
    <property type="match status" value="1"/>
</dbReference>
<name>A0A455R6N4_9ZZZZ</name>
<proteinExistence type="inferred from homology"/>
<dbReference type="SMR" id="A0A455R6N4"/>
<keyword evidence="3" id="KW-0028">Amino-acid biosynthesis</keyword>
<dbReference type="GO" id="GO:0004640">
    <property type="term" value="F:phosphoribosylanthranilate isomerase activity"/>
    <property type="evidence" value="ECO:0007669"/>
    <property type="project" value="UniProtKB-EC"/>
</dbReference>
<evidence type="ECO:0000256" key="1">
    <source>
        <dbReference type="ARBA" id="ARBA00004664"/>
    </source>
</evidence>
<keyword evidence="5" id="KW-0057">Aromatic amino acid biosynthesis</keyword>
<organism evidence="8">
    <name type="scientific">Yeast minichromosome spTALS3</name>
    <dbReference type="NCBI Taxonomy" id="2419500"/>
    <lineage>
        <taxon>other sequences</taxon>
        <taxon>minichromosomes</taxon>
    </lineage>
</organism>
<evidence type="ECO:0000256" key="6">
    <source>
        <dbReference type="ARBA" id="ARBA00023235"/>
    </source>
</evidence>
<protein>
    <recommendedName>
        <fullName evidence="2">phosphoribosylanthranilate isomerase</fullName>
        <ecNumber evidence="2">5.3.1.24</ecNumber>
    </recommendedName>
</protein>
<reference evidence="8" key="1">
    <citation type="journal article" date="2019" name="Biol. Pharm. Bull.">
        <title>The Yeast Minichromosome System Consisting of Highly Positioned Nucleosomes in Vivo.</title>
        <authorList>
            <person name="Fuse T."/>
            <person name="Yanagida A."/>
            <person name="Shimizu M."/>
        </authorList>
    </citation>
    <scope>NUCLEOTIDE SEQUENCE</scope>
</reference>
<dbReference type="UniPathway" id="UPA00035">
    <property type="reaction ID" value="UER00042"/>
</dbReference>
<evidence type="ECO:0000256" key="2">
    <source>
        <dbReference type="ARBA" id="ARBA00012572"/>
    </source>
</evidence>
<dbReference type="InterPro" id="IPR044643">
    <property type="entry name" value="TrpF_fam"/>
</dbReference>
<evidence type="ECO:0000313" key="8">
    <source>
        <dbReference type="EMBL" id="BBG57022.1"/>
    </source>
</evidence>
<dbReference type="SUPFAM" id="SSF51366">
    <property type="entry name" value="Ribulose-phoshate binding barrel"/>
    <property type="match status" value="1"/>
</dbReference>
<gene>
    <name evidence="8" type="primary">TRP1</name>
</gene>
<feature type="domain" description="N-(5'phosphoribosyl) anthranilate isomerase (PRAI)" evidence="7">
    <location>
        <begin position="25"/>
        <end position="221"/>
    </location>
</feature>
<dbReference type="CDD" id="cd00405">
    <property type="entry name" value="PRAI"/>
    <property type="match status" value="1"/>
</dbReference>
<comment type="pathway">
    <text evidence="1">Amino-acid biosynthesis; L-tryptophan biosynthesis; L-tryptophan from chorismate: step 3/5.</text>
</comment>
<dbReference type="InterPro" id="IPR011060">
    <property type="entry name" value="RibuloseP-bd_barrel"/>
</dbReference>
<sequence length="224" mass="24144">MSVINFTGSSGPLVKVCGLQSTEAAECALDSDADLLGIICVPNRKRTIDPVIARKISSLVKAYKNSSGTPKYLVGVFRNQPKEDVLALVNDYGIDIVQLHGDESWQEYQEFLGLPVIKRLVFPKDCNILLSAASQKPHSFIPLFDSEAGGTGELLDWNSISDWVGRQESPESLHFMLAGGLTPENVGDALRLNGVIGVDVSGGVETNGVKDSNKIANFVKNAKK</sequence>
<dbReference type="HAMAP" id="MF_00135">
    <property type="entry name" value="PRAI"/>
    <property type="match status" value="1"/>
</dbReference>
<dbReference type="InterPro" id="IPR013785">
    <property type="entry name" value="Aldolase_TIM"/>
</dbReference>
<keyword evidence="4" id="KW-0822">Tryptophan biosynthesis</keyword>
<keyword evidence="6 8" id="KW-0413">Isomerase</keyword>
<dbReference type="FunFam" id="3.20.20.70:FF:000199">
    <property type="entry name" value="Phosphoribosylanthranilate isomerase"/>
    <property type="match status" value="1"/>
</dbReference>
<evidence type="ECO:0000256" key="5">
    <source>
        <dbReference type="ARBA" id="ARBA00023141"/>
    </source>
</evidence>
<dbReference type="GO" id="GO:0000162">
    <property type="term" value="P:L-tryptophan biosynthetic process"/>
    <property type="evidence" value="ECO:0007669"/>
    <property type="project" value="UniProtKB-UniPathway"/>
</dbReference>
<dbReference type="Pfam" id="PF00697">
    <property type="entry name" value="PRAI"/>
    <property type="match status" value="1"/>
</dbReference>